<keyword evidence="1" id="KW-1133">Transmembrane helix</keyword>
<reference evidence="3 4" key="1">
    <citation type="submission" date="2018-02" db="EMBL/GenBank/DDBJ databases">
        <title>Comparative genomes isolates from brazilian mangrove.</title>
        <authorList>
            <person name="Araujo J.E."/>
            <person name="Taketani R.G."/>
            <person name="Silva M.C.P."/>
            <person name="Loureco M.V."/>
            <person name="Andreote F.D."/>
        </authorList>
    </citation>
    <scope>NUCLEOTIDE SEQUENCE [LARGE SCALE GENOMIC DNA]</scope>
    <source>
        <strain evidence="3 4">NAP PRIS-MGV</strain>
    </source>
</reference>
<evidence type="ECO:0000256" key="1">
    <source>
        <dbReference type="SAM" id="Phobius"/>
    </source>
</evidence>
<dbReference type="RefSeq" id="WP_105357781.1">
    <property type="nucleotide sequence ID" value="NZ_PUIB01000023.1"/>
</dbReference>
<dbReference type="GO" id="GO:0009166">
    <property type="term" value="P:nucleotide catabolic process"/>
    <property type="evidence" value="ECO:0007669"/>
    <property type="project" value="InterPro"/>
</dbReference>
<evidence type="ECO:0000259" key="2">
    <source>
        <dbReference type="Pfam" id="PF13435"/>
    </source>
</evidence>
<gene>
    <name evidence="3" type="ORF">C5Y98_22935</name>
</gene>
<dbReference type="PANTHER" id="PTHR11575:SF24">
    <property type="entry name" value="5'-NUCLEOTIDASE"/>
    <property type="match status" value="1"/>
</dbReference>
<organism evidence="3 4">
    <name type="scientific">Blastopirellula marina</name>
    <dbReference type="NCBI Taxonomy" id="124"/>
    <lineage>
        <taxon>Bacteria</taxon>
        <taxon>Pseudomonadati</taxon>
        <taxon>Planctomycetota</taxon>
        <taxon>Planctomycetia</taxon>
        <taxon>Pirellulales</taxon>
        <taxon>Pirellulaceae</taxon>
        <taxon>Blastopirellula</taxon>
    </lineage>
</organism>
<evidence type="ECO:0000313" key="3">
    <source>
        <dbReference type="EMBL" id="PQO29064.1"/>
    </source>
</evidence>
<comment type="caution">
    <text evidence="3">The sequence shown here is derived from an EMBL/GenBank/DDBJ whole genome shotgun (WGS) entry which is preliminary data.</text>
</comment>
<accession>A0A2S8FAV4</accession>
<dbReference type="Gene3D" id="1.10.1130.10">
    <property type="entry name" value="Flavocytochrome C3, Chain A"/>
    <property type="match status" value="1"/>
</dbReference>
<dbReference type="GO" id="GO:0030288">
    <property type="term" value="C:outer membrane-bounded periplasmic space"/>
    <property type="evidence" value="ECO:0007669"/>
    <property type="project" value="TreeGrafter"/>
</dbReference>
<dbReference type="SUPFAM" id="SSF56300">
    <property type="entry name" value="Metallo-dependent phosphatases"/>
    <property type="match status" value="1"/>
</dbReference>
<protein>
    <recommendedName>
        <fullName evidence="2">Cytochrome c-552/4 domain-containing protein</fullName>
    </recommendedName>
</protein>
<keyword evidence="1" id="KW-0472">Membrane</keyword>
<dbReference type="InterPro" id="IPR029052">
    <property type="entry name" value="Metallo-depent_PP-like"/>
</dbReference>
<dbReference type="PANTHER" id="PTHR11575">
    <property type="entry name" value="5'-NUCLEOTIDASE-RELATED"/>
    <property type="match status" value="1"/>
</dbReference>
<proteinExistence type="predicted"/>
<name>A0A2S8FAV4_9BACT</name>
<dbReference type="Pfam" id="PF13435">
    <property type="entry name" value="Cytochrome_C554"/>
    <property type="match status" value="1"/>
</dbReference>
<dbReference type="Proteomes" id="UP000239388">
    <property type="component" value="Unassembled WGS sequence"/>
</dbReference>
<dbReference type="GO" id="GO:0008253">
    <property type="term" value="F:5'-nucleotidase activity"/>
    <property type="evidence" value="ECO:0007669"/>
    <property type="project" value="TreeGrafter"/>
</dbReference>
<dbReference type="EMBL" id="PUIB01000023">
    <property type="protein sequence ID" value="PQO29064.1"/>
    <property type="molecule type" value="Genomic_DNA"/>
</dbReference>
<feature type="domain" description="Cytochrome c-552/4" evidence="2">
    <location>
        <begin position="343"/>
        <end position="410"/>
    </location>
</feature>
<dbReference type="InterPro" id="IPR006179">
    <property type="entry name" value="5_nucleotidase/apyrase"/>
</dbReference>
<dbReference type="SUPFAM" id="SSF48695">
    <property type="entry name" value="Multiheme cytochromes"/>
    <property type="match status" value="1"/>
</dbReference>
<dbReference type="Gene3D" id="3.60.21.10">
    <property type="match status" value="1"/>
</dbReference>
<dbReference type="AlphaFoldDB" id="A0A2S8FAV4"/>
<dbReference type="CDD" id="cd08168">
    <property type="entry name" value="Cytochrom_C3"/>
    <property type="match status" value="1"/>
</dbReference>
<dbReference type="InterPro" id="IPR036280">
    <property type="entry name" value="Multihaem_cyt_sf"/>
</dbReference>
<dbReference type="InterPro" id="IPR023155">
    <property type="entry name" value="Cyt_c-552/4"/>
</dbReference>
<keyword evidence="1" id="KW-0812">Transmembrane</keyword>
<sequence>MLLRRDTNSTRRATRLIQGRGAVWAGLAMAWMAGGGCFQNKSTSGLPLAIAVSGDTAGWIVPCGCTTNQSGGLLRRGTYLDQLRQEAEVLYLDVGGAIEGTAPYDVAKFEAIVQGELSMGLRLHNIGAAEAALGRAELHDLEKRLDSPIFFSANVQDADGNPLAPPSKTLEIAQQRVLVIGVLSASFATEKVQVAPPRTAILEQLKRSEVAGGHDFVLVLAYAPEEELRELARQLPELDAIVGGPTGQAIAPEQTGPVMLASATNKGKFLIELRLPTAAGKRLSGQAIELSEDFADASDQQENLETFYQKLAEADFAASQTSFVPKDSSTDGELAQMAGSASCRDCHPQDWQVWSDSAHAHAWQTLEKTGSQVDSYCQQCHVTGFGLSGGFVSAKRSPEQVNVGCESCHGPSQQHVKDPQIRTPYYKSASFTCVRCHDHENSPQFEYDSYWQMIEHSAKGAS</sequence>
<dbReference type="GO" id="GO:0008768">
    <property type="term" value="F:UDP-sugar diphosphatase activity"/>
    <property type="evidence" value="ECO:0007669"/>
    <property type="project" value="TreeGrafter"/>
</dbReference>
<dbReference type="OrthoDB" id="9814800at2"/>
<feature type="transmembrane region" description="Helical" evidence="1">
    <location>
        <begin position="21"/>
        <end position="38"/>
    </location>
</feature>
<evidence type="ECO:0000313" key="4">
    <source>
        <dbReference type="Proteomes" id="UP000239388"/>
    </source>
</evidence>